<dbReference type="PANTHER" id="PTHR35525">
    <property type="entry name" value="BLL6575 PROTEIN"/>
    <property type="match status" value="1"/>
</dbReference>
<organism evidence="2 3">
    <name type="scientific">Streptomyces rhizosphaericus</name>
    <dbReference type="NCBI Taxonomy" id="114699"/>
    <lineage>
        <taxon>Bacteria</taxon>
        <taxon>Bacillati</taxon>
        <taxon>Actinomycetota</taxon>
        <taxon>Actinomycetes</taxon>
        <taxon>Kitasatosporales</taxon>
        <taxon>Streptomycetaceae</taxon>
        <taxon>Streptomyces</taxon>
        <taxon>Streptomyces violaceusniger group</taxon>
    </lineage>
</organism>
<evidence type="ECO:0000259" key="1">
    <source>
        <dbReference type="Pfam" id="PF11706"/>
    </source>
</evidence>
<dbReference type="PANTHER" id="PTHR35525:SF3">
    <property type="entry name" value="BLL6575 PROTEIN"/>
    <property type="match status" value="1"/>
</dbReference>
<name>A0ABN1S3D8_9ACTN</name>
<proteinExistence type="predicted"/>
<sequence length="212" mass="23504">MREGEPSVGGGVDNQDVTRQYGHVDEFVFVSGRLCLDLAGTKLWRRGLRTELLTSPSDVSRWISQAELLDDPGPMDTRGLERVRRLREAIYTLVRSWPPGDPSDAEFRDALAEVNDAARLPPPRHQLDASGRLTRTGGVDEVLGAVARDAVDLLSSAQLDKTKECANPDCTRLFVDVSRSGARRWCGMAECGNKHKAASYRKRKKQQAVMEV</sequence>
<evidence type="ECO:0000313" key="2">
    <source>
        <dbReference type="EMBL" id="GAA0970898.1"/>
    </source>
</evidence>
<dbReference type="SUPFAM" id="SSF160904">
    <property type="entry name" value="Jann2411-like"/>
    <property type="match status" value="1"/>
</dbReference>
<comment type="caution">
    <text evidence="2">The sequence shown here is derived from an EMBL/GenBank/DDBJ whole genome shotgun (WGS) entry which is preliminary data.</text>
</comment>
<keyword evidence="3" id="KW-1185">Reference proteome</keyword>
<dbReference type="Pfam" id="PF11706">
    <property type="entry name" value="zf-CGNR"/>
    <property type="match status" value="1"/>
</dbReference>
<dbReference type="Gene3D" id="1.10.3300.10">
    <property type="entry name" value="Jann2411-like domain"/>
    <property type="match status" value="1"/>
</dbReference>
<evidence type="ECO:0000313" key="3">
    <source>
        <dbReference type="Proteomes" id="UP001500033"/>
    </source>
</evidence>
<dbReference type="InterPro" id="IPR010852">
    <property type="entry name" value="ABATE"/>
</dbReference>
<protein>
    <submittedName>
        <fullName evidence="2">ABATE domain-containing protein</fullName>
    </submittedName>
</protein>
<dbReference type="Proteomes" id="UP001500033">
    <property type="component" value="Unassembled WGS sequence"/>
</dbReference>
<feature type="domain" description="Zinc finger CGNR" evidence="1">
    <location>
        <begin position="163"/>
        <end position="204"/>
    </location>
</feature>
<dbReference type="Pfam" id="PF07336">
    <property type="entry name" value="ABATE"/>
    <property type="match status" value="1"/>
</dbReference>
<gene>
    <name evidence="2" type="ORF">GCM10009576_011520</name>
</gene>
<dbReference type="EMBL" id="BAAAIE010000004">
    <property type="protein sequence ID" value="GAA0970898.1"/>
    <property type="molecule type" value="Genomic_DNA"/>
</dbReference>
<accession>A0ABN1S3D8</accession>
<dbReference type="InterPro" id="IPR023286">
    <property type="entry name" value="ABATE_dom_sf"/>
</dbReference>
<reference evidence="2 3" key="1">
    <citation type="journal article" date="2019" name="Int. J. Syst. Evol. Microbiol.">
        <title>The Global Catalogue of Microorganisms (GCM) 10K type strain sequencing project: providing services to taxonomists for standard genome sequencing and annotation.</title>
        <authorList>
            <consortium name="The Broad Institute Genomics Platform"/>
            <consortium name="The Broad Institute Genome Sequencing Center for Infectious Disease"/>
            <person name="Wu L."/>
            <person name="Ma J."/>
        </authorList>
    </citation>
    <scope>NUCLEOTIDE SEQUENCE [LARGE SCALE GENOMIC DNA]</scope>
    <source>
        <strain evidence="2 3">JCM 11445</strain>
    </source>
</reference>
<dbReference type="InterPro" id="IPR021005">
    <property type="entry name" value="Znf_CGNR"/>
</dbReference>